<reference evidence="1 2" key="1">
    <citation type="journal article" date="2014" name="Genome Biol. Evol.">
        <title>The secreted proteins of Achlya hypogyna and Thraustotheca clavata identify the ancestral oomycete secretome and reveal gene acquisitions by horizontal gene transfer.</title>
        <authorList>
            <person name="Misner I."/>
            <person name="Blouin N."/>
            <person name="Leonard G."/>
            <person name="Richards T.A."/>
            <person name="Lane C.E."/>
        </authorList>
    </citation>
    <scope>NUCLEOTIDE SEQUENCE [LARGE SCALE GENOMIC DNA]</scope>
    <source>
        <strain evidence="1 2">ATCC 34112</strain>
    </source>
</reference>
<dbReference type="EMBL" id="JNBS01002151">
    <property type="protein sequence ID" value="OQR95019.1"/>
    <property type="molecule type" value="Genomic_DNA"/>
</dbReference>
<organism evidence="1 2">
    <name type="scientific">Thraustotheca clavata</name>
    <dbReference type="NCBI Taxonomy" id="74557"/>
    <lineage>
        <taxon>Eukaryota</taxon>
        <taxon>Sar</taxon>
        <taxon>Stramenopiles</taxon>
        <taxon>Oomycota</taxon>
        <taxon>Saprolegniomycetes</taxon>
        <taxon>Saprolegniales</taxon>
        <taxon>Achlyaceae</taxon>
        <taxon>Thraustotheca</taxon>
    </lineage>
</organism>
<name>A0A1V9ZAK7_9STRA</name>
<comment type="caution">
    <text evidence="1">The sequence shown here is derived from an EMBL/GenBank/DDBJ whole genome shotgun (WGS) entry which is preliminary data.</text>
</comment>
<keyword evidence="2" id="KW-1185">Reference proteome</keyword>
<dbReference type="Proteomes" id="UP000243217">
    <property type="component" value="Unassembled WGS sequence"/>
</dbReference>
<evidence type="ECO:0000313" key="2">
    <source>
        <dbReference type="Proteomes" id="UP000243217"/>
    </source>
</evidence>
<dbReference type="AlphaFoldDB" id="A0A1V9ZAK7"/>
<accession>A0A1V9ZAK7</accession>
<dbReference type="OrthoDB" id="70861at2759"/>
<proteinExistence type="predicted"/>
<protein>
    <submittedName>
        <fullName evidence="1">Uncharacterized protein</fullName>
    </submittedName>
</protein>
<evidence type="ECO:0000313" key="1">
    <source>
        <dbReference type="EMBL" id="OQR95019.1"/>
    </source>
</evidence>
<gene>
    <name evidence="1" type="ORF">THRCLA_22185</name>
</gene>
<sequence>MSQSIMQRMPPLFPVPTSSPLSIDLACQDIVGMMQSLKRQRMALQTKRAQIMMKEKEAAAVKGAPSEVLPRLNAVCVEPKKRKAENELPAAPTDKLARHYVLPVSSQQAMAV</sequence>